<reference evidence="4" key="2">
    <citation type="submission" date="2015-01" db="EMBL/GenBank/DDBJ databases">
        <title>Evolutionary Origins and Diversification of the Mycorrhizal Mutualists.</title>
        <authorList>
            <consortium name="DOE Joint Genome Institute"/>
            <consortium name="Mycorrhizal Genomics Consortium"/>
            <person name="Kohler A."/>
            <person name="Kuo A."/>
            <person name="Nagy L.G."/>
            <person name="Floudas D."/>
            <person name="Copeland A."/>
            <person name="Barry K.W."/>
            <person name="Cichocki N."/>
            <person name="Veneault-Fourrey C."/>
            <person name="LaButti K."/>
            <person name="Lindquist E.A."/>
            <person name="Lipzen A."/>
            <person name="Lundell T."/>
            <person name="Morin E."/>
            <person name="Murat C."/>
            <person name="Riley R."/>
            <person name="Ohm R."/>
            <person name="Sun H."/>
            <person name="Tunlid A."/>
            <person name="Henrissat B."/>
            <person name="Grigoriev I.V."/>
            <person name="Hibbett D.S."/>
            <person name="Martin F."/>
        </authorList>
    </citation>
    <scope>NUCLEOTIDE SEQUENCE [LARGE SCALE GENOMIC DNA]</scope>
    <source>
        <strain evidence="4">MAFF 305830</strain>
    </source>
</reference>
<dbReference type="HOGENOM" id="CLU_1887023_0_0_1"/>
<sequence length="135" mass="14631">MQLTVVTATLVIAHATQGLAAPILELYKIEDLVARSDGPLSSAQDRWKIDFQGVAKMVPNVVVSTPVAGNRFSAFQAVVKAAKTPPLPPPQHPALDSISPNSRVPEHPRRPLLVSPRSLQEERSKTLGHSECTKR</sequence>
<evidence type="ECO:0000256" key="1">
    <source>
        <dbReference type="SAM" id="MobiDB-lite"/>
    </source>
</evidence>
<dbReference type="EMBL" id="KN824292">
    <property type="protein sequence ID" value="KIM28495.1"/>
    <property type="molecule type" value="Genomic_DNA"/>
</dbReference>
<organism evidence="3 4">
    <name type="scientific">Serendipita vermifera MAFF 305830</name>
    <dbReference type="NCBI Taxonomy" id="933852"/>
    <lineage>
        <taxon>Eukaryota</taxon>
        <taxon>Fungi</taxon>
        <taxon>Dikarya</taxon>
        <taxon>Basidiomycota</taxon>
        <taxon>Agaricomycotina</taxon>
        <taxon>Agaricomycetes</taxon>
        <taxon>Sebacinales</taxon>
        <taxon>Serendipitaceae</taxon>
        <taxon>Serendipita</taxon>
    </lineage>
</organism>
<evidence type="ECO:0000313" key="4">
    <source>
        <dbReference type="Proteomes" id="UP000054097"/>
    </source>
</evidence>
<gene>
    <name evidence="3" type="ORF">M408DRAFT_23552</name>
</gene>
<reference evidence="3 4" key="1">
    <citation type="submission" date="2014-04" db="EMBL/GenBank/DDBJ databases">
        <authorList>
            <consortium name="DOE Joint Genome Institute"/>
            <person name="Kuo A."/>
            <person name="Zuccaro A."/>
            <person name="Kohler A."/>
            <person name="Nagy L.G."/>
            <person name="Floudas D."/>
            <person name="Copeland A."/>
            <person name="Barry K.W."/>
            <person name="Cichocki N."/>
            <person name="Veneault-Fourrey C."/>
            <person name="LaButti K."/>
            <person name="Lindquist E.A."/>
            <person name="Lipzen A."/>
            <person name="Lundell T."/>
            <person name="Morin E."/>
            <person name="Murat C."/>
            <person name="Sun H."/>
            <person name="Tunlid A."/>
            <person name="Henrissat B."/>
            <person name="Grigoriev I.V."/>
            <person name="Hibbett D.S."/>
            <person name="Martin F."/>
            <person name="Nordberg H.P."/>
            <person name="Cantor M.N."/>
            <person name="Hua S.X."/>
        </authorList>
    </citation>
    <scope>NUCLEOTIDE SEQUENCE [LARGE SCALE GENOMIC DNA]</scope>
    <source>
        <strain evidence="3 4">MAFF 305830</strain>
    </source>
</reference>
<feature type="chain" id="PRO_5002161388" evidence="2">
    <location>
        <begin position="21"/>
        <end position="135"/>
    </location>
</feature>
<dbReference type="AlphaFoldDB" id="A0A0C3AVC3"/>
<evidence type="ECO:0000313" key="3">
    <source>
        <dbReference type="EMBL" id="KIM28495.1"/>
    </source>
</evidence>
<feature type="region of interest" description="Disordered" evidence="1">
    <location>
        <begin position="83"/>
        <end position="135"/>
    </location>
</feature>
<name>A0A0C3AVC3_SERVB</name>
<accession>A0A0C3AVC3</accession>
<proteinExistence type="predicted"/>
<dbReference type="Proteomes" id="UP000054097">
    <property type="component" value="Unassembled WGS sequence"/>
</dbReference>
<feature type="signal peptide" evidence="2">
    <location>
        <begin position="1"/>
        <end position="20"/>
    </location>
</feature>
<keyword evidence="2" id="KW-0732">Signal</keyword>
<keyword evidence="4" id="KW-1185">Reference proteome</keyword>
<evidence type="ECO:0000256" key="2">
    <source>
        <dbReference type="SAM" id="SignalP"/>
    </source>
</evidence>
<protein>
    <submittedName>
        <fullName evidence="3">Uncharacterized protein</fullName>
    </submittedName>
</protein>